<keyword evidence="2" id="KW-1185">Reference proteome</keyword>
<gene>
    <name evidence="1" type="ORF">UA74_22055</name>
</gene>
<sequence>MTYPAEWVSFVARVSSSSSVTTAAAPVRVIGRSGGGREVGIDLAPSDARDVLADVGAGCAGSEPGWWDDAARRLQIAGDAALTVIISDPVAPLGRRIVAGKHRSGLAVTLRTAITSADNAAHGSHR</sequence>
<reference evidence="2" key="1">
    <citation type="submission" date="2016-06" db="EMBL/GenBank/DDBJ databases">
        <title>Complete genome sequence of Actinoalloteichus fjordicus DSM 46855 (=ADI127-17), type strain of the new species Actinoalloteichus fjordicus.</title>
        <authorList>
            <person name="Ruckert C."/>
            <person name="Nouioui I."/>
            <person name="Willmese J."/>
            <person name="van Wezel G."/>
            <person name="Klenk H.-P."/>
            <person name="Kalinowski J."/>
            <person name="Zotchev S.B."/>
        </authorList>
    </citation>
    <scope>NUCLEOTIDE SEQUENCE [LARGE SCALE GENOMIC DNA]</scope>
    <source>
        <strain evidence="2">ADI127-7</strain>
    </source>
</reference>
<evidence type="ECO:0000313" key="1">
    <source>
        <dbReference type="EMBL" id="APU16429.1"/>
    </source>
</evidence>
<protein>
    <submittedName>
        <fullName evidence="1">Uncharacterized protein</fullName>
    </submittedName>
</protein>
<name>A0AAC9PT96_9PSEU</name>
<dbReference type="AlphaFoldDB" id="A0AAC9PT96"/>
<dbReference type="EMBL" id="CP016076">
    <property type="protein sequence ID" value="APU16429.1"/>
    <property type="molecule type" value="Genomic_DNA"/>
</dbReference>
<proteinExistence type="predicted"/>
<organism evidence="1 2">
    <name type="scientific">Actinoalloteichus fjordicus</name>
    <dbReference type="NCBI Taxonomy" id="1612552"/>
    <lineage>
        <taxon>Bacteria</taxon>
        <taxon>Bacillati</taxon>
        <taxon>Actinomycetota</taxon>
        <taxon>Actinomycetes</taxon>
        <taxon>Pseudonocardiales</taxon>
        <taxon>Pseudonocardiaceae</taxon>
        <taxon>Actinoalloteichus</taxon>
    </lineage>
</organism>
<evidence type="ECO:0000313" key="2">
    <source>
        <dbReference type="Proteomes" id="UP000185511"/>
    </source>
</evidence>
<dbReference type="Proteomes" id="UP000185511">
    <property type="component" value="Chromosome"/>
</dbReference>
<dbReference type="KEGG" id="acad:UA74_22055"/>
<accession>A0AAC9PT96</accession>